<dbReference type="Gene3D" id="3.40.50.150">
    <property type="entry name" value="Vaccinia Virus protein VP39"/>
    <property type="match status" value="1"/>
</dbReference>
<dbReference type="InterPro" id="IPR036390">
    <property type="entry name" value="WH_DNA-bd_sf"/>
</dbReference>
<dbReference type="SUPFAM" id="SSF46785">
    <property type="entry name" value="Winged helix' DNA-binding domain"/>
    <property type="match status" value="1"/>
</dbReference>
<dbReference type="InterPro" id="IPR016461">
    <property type="entry name" value="COMT-like"/>
</dbReference>
<gene>
    <name evidence="6" type="ORF">MU0053_001604</name>
</gene>
<organism evidence="6 7">
    <name type="scientific">[Mycobacterium] burgundiense</name>
    <dbReference type="NCBI Taxonomy" id="3064286"/>
    <lineage>
        <taxon>Bacteria</taxon>
        <taxon>Bacillati</taxon>
        <taxon>Actinomycetota</taxon>
        <taxon>Actinomycetes</taxon>
        <taxon>Mycobacteriales</taxon>
        <taxon>Mycobacteriaceae</taxon>
        <taxon>Mycolicibacterium</taxon>
    </lineage>
</organism>
<evidence type="ECO:0000313" key="7">
    <source>
        <dbReference type="Proteomes" id="UP001190465"/>
    </source>
</evidence>
<dbReference type="EMBL" id="OY726397">
    <property type="protein sequence ID" value="CAJ1500180.1"/>
    <property type="molecule type" value="Genomic_DNA"/>
</dbReference>
<dbReference type="InterPro" id="IPR029063">
    <property type="entry name" value="SAM-dependent_MTases_sf"/>
</dbReference>
<dbReference type="Proteomes" id="UP001190465">
    <property type="component" value="Chromosome"/>
</dbReference>
<feature type="domain" description="O-methyltransferase C-terminal" evidence="4">
    <location>
        <begin position="116"/>
        <end position="323"/>
    </location>
</feature>
<dbReference type="InterPro" id="IPR001077">
    <property type="entry name" value="COMT_C"/>
</dbReference>
<dbReference type="GO" id="GO:0008168">
    <property type="term" value="F:methyltransferase activity"/>
    <property type="evidence" value="ECO:0007669"/>
    <property type="project" value="UniProtKB-KW"/>
</dbReference>
<keyword evidence="7" id="KW-1185">Reference proteome</keyword>
<dbReference type="PIRSF" id="PIRSF005739">
    <property type="entry name" value="O-mtase"/>
    <property type="match status" value="1"/>
</dbReference>
<accession>A0ABM9LJJ4</accession>
<reference evidence="6 7" key="1">
    <citation type="submission" date="2023-08" db="EMBL/GenBank/DDBJ databases">
        <authorList>
            <person name="Folkvardsen B D."/>
            <person name="Norman A."/>
        </authorList>
    </citation>
    <scope>NUCLEOTIDE SEQUENCE [LARGE SCALE GENOMIC DNA]</scope>
    <source>
        <strain evidence="6 7">Mu0053</strain>
    </source>
</reference>
<dbReference type="Gene3D" id="1.10.287.1350">
    <property type="match status" value="1"/>
</dbReference>
<evidence type="ECO:0000256" key="2">
    <source>
        <dbReference type="ARBA" id="ARBA00022679"/>
    </source>
</evidence>
<evidence type="ECO:0000256" key="1">
    <source>
        <dbReference type="ARBA" id="ARBA00022603"/>
    </source>
</evidence>
<dbReference type="SUPFAM" id="SSF53335">
    <property type="entry name" value="S-adenosyl-L-methionine-dependent methyltransferases"/>
    <property type="match status" value="1"/>
</dbReference>
<dbReference type="CDD" id="cd00090">
    <property type="entry name" value="HTH_ARSR"/>
    <property type="match status" value="1"/>
</dbReference>
<evidence type="ECO:0000259" key="4">
    <source>
        <dbReference type="Pfam" id="PF00891"/>
    </source>
</evidence>
<protein>
    <submittedName>
        <fullName evidence="6">Methyltransferase</fullName>
    </submittedName>
</protein>
<dbReference type="Pfam" id="PF00891">
    <property type="entry name" value="Methyltransf_2"/>
    <property type="match status" value="1"/>
</dbReference>
<name>A0ABM9LJJ4_9MYCO</name>
<dbReference type="Gene3D" id="1.10.10.10">
    <property type="entry name" value="Winged helix-like DNA-binding domain superfamily/Winged helix DNA-binding domain"/>
    <property type="match status" value="1"/>
</dbReference>
<dbReference type="InterPro" id="IPR011991">
    <property type="entry name" value="ArsR-like_HTH"/>
</dbReference>
<dbReference type="RefSeq" id="WP_308481829.1">
    <property type="nucleotide sequence ID" value="NZ_OY726397.1"/>
</dbReference>
<evidence type="ECO:0000259" key="5">
    <source>
        <dbReference type="Pfam" id="PF08100"/>
    </source>
</evidence>
<dbReference type="GO" id="GO:0032259">
    <property type="term" value="P:methylation"/>
    <property type="evidence" value="ECO:0007669"/>
    <property type="project" value="UniProtKB-KW"/>
</dbReference>
<keyword evidence="3" id="KW-0949">S-adenosyl-L-methionine</keyword>
<sequence length="342" mass="36409">MLSRLHQRSAPAPAAMLELIFSAWVAQGITVAAELGVADALADGPLPIDELARRVEADPDALGRLLRALIGEGIFKQRRDGRYALNPLADALRRDAPVSVAGMARFVGSPEHREHWSHLATAVRTGDAVVPALRGKPSFEYLLEEPRLSGIFNDAMTSISELAIAPVLAAYDFTPYPTIVDVGGGHGRLLAAILAATPASRGVLYDLPSVVDGAPALLQEHGVADRVRIEGGSFFEAAPGGGDLYVLKSIIHDWPDDEAVTILGNVRAAVAAGTTLALVEAVIPAHQRAFPGKWTDLEMLVNLAARERTADEYRAVLQRAGFRMTRVVPTASPFSVVEAKAV</sequence>
<evidence type="ECO:0000256" key="3">
    <source>
        <dbReference type="ARBA" id="ARBA00022691"/>
    </source>
</evidence>
<keyword evidence="1 6" id="KW-0489">Methyltransferase</keyword>
<feature type="domain" description="O-methyltransferase dimerisation" evidence="5">
    <location>
        <begin position="17"/>
        <end position="92"/>
    </location>
</feature>
<keyword evidence="2" id="KW-0808">Transferase</keyword>
<dbReference type="PANTHER" id="PTHR43712:SF2">
    <property type="entry name" value="O-METHYLTRANSFERASE CICE"/>
    <property type="match status" value="1"/>
</dbReference>
<dbReference type="InterPro" id="IPR012967">
    <property type="entry name" value="COMT_dimerisation"/>
</dbReference>
<dbReference type="InterPro" id="IPR036388">
    <property type="entry name" value="WH-like_DNA-bd_sf"/>
</dbReference>
<evidence type="ECO:0000313" key="6">
    <source>
        <dbReference type="EMBL" id="CAJ1500180.1"/>
    </source>
</evidence>
<proteinExistence type="predicted"/>
<dbReference type="PANTHER" id="PTHR43712">
    <property type="entry name" value="PUTATIVE (AFU_ORTHOLOGUE AFUA_4G14580)-RELATED"/>
    <property type="match status" value="1"/>
</dbReference>
<dbReference type="Pfam" id="PF08100">
    <property type="entry name" value="Dimerisation"/>
    <property type="match status" value="1"/>
</dbReference>
<dbReference type="PROSITE" id="PS51683">
    <property type="entry name" value="SAM_OMT_II"/>
    <property type="match status" value="1"/>
</dbReference>